<comment type="caution">
    <text evidence="2">The sequence shown here is derived from an EMBL/GenBank/DDBJ whole genome shotgun (WGS) entry which is preliminary data.</text>
</comment>
<keyword evidence="3" id="KW-1185">Reference proteome</keyword>
<dbReference type="EMBL" id="JAECZO010000072">
    <property type="protein sequence ID" value="KAK7196287.1"/>
    <property type="molecule type" value="Genomic_DNA"/>
</dbReference>
<proteinExistence type="predicted"/>
<evidence type="ECO:0000256" key="1">
    <source>
        <dbReference type="SAM" id="MobiDB-lite"/>
    </source>
</evidence>
<feature type="region of interest" description="Disordered" evidence="1">
    <location>
        <begin position="536"/>
        <end position="590"/>
    </location>
</feature>
<accession>A0AAW0ESQ1</accession>
<gene>
    <name evidence="2" type="ORF">NESM_000564800</name>
</gene>
<dbReference type="Proteomes" id="UP001430356">
    <property type="component" value="Unassembled WGS sequence"/>
</dbReference>
<organism evidence="2 3">
    <name type="scientific">Novymonas esmeraldas</name>
    <dbReference type="NCBI Taxonomy" id="1808958"/>
    <lineage>
        <taxon>Eukaryota</taxon>
        <taxon>Discoba</taxon>
        <taxon>Euglenozoa</taxon>
        <taxon>Kinetoplastea</taxon>
        <taxon>Metakinetoplastina</taxon>
        <taxon>Trypanosomatida</taxon>
        <taxon>Trypanosomatidae</taxon>
        <taxon>Novymonas</taxon>
    </lineage>
</organism>
<feature type="compositionally biased region" description="Low complexity" evidence="1">
    <location>
        <begin position="294"/>
        <end position="314"/>
    </location>
</feature>
<evidence type="ECO:0000313" key="2">
    <source>
        <dbReference type="EMBL" id="KAK7196287.1"/>
    </source>
</evidence>
<feature type="region of interest" description="Disordered" evidence="1">
    <location>
        <begin position="158"/>
        <end position="271"/>
    </location>
</feature>
<feature type="region of interest" description="Disordered" evidence="1">
    <location>
        <begin position="287"/>
        <end position="347"/>
    </location>
</feature>
<evidence type="ECO:0000313" key="3">
    <source>
        <dbReference type="Proteomes" id="UP001430356"/>
    </source>
</evidence>
<protein>
    <submittedName>
        <fullName evidence="2">Uncharacterized protein</fullName>
    </submittedName>
</protein>
<reference evidence="2 3" key="1">
    <citation type="journal article" date="2021" name="MBio">
        <title>A New Model Trypanosomatid, Novymonas esmeraldas: Genomic Perception of Its 'Candidatus Pandoraea novymonadis' Endosymbiont.</title>
        <authorList>
            <person name="Zakharova A."/>
            <person name="Saura A."/>
            <person name="Butenko A."/>
            <person name="Podesvova L."/>
            <person name="Warmusova S."/>
            <person name="Kostygov A.Y."/>
            <person name="Nenarokova A."/>
            <person name="Lukes J."/>
            <person name="Opperdoes F.R."/>
            <person name="Yurchenko V."/>
        </authorList>
    </citation>
    <scope>NUCLEOTIDE SEQUENCE [LARGE SCALE GENOMIC DNA]</scope>
    <source>
        <strain evidence="2 3">E262AT.01</strain>
    </source>
</reference>
<sequence>MYRNVSRSLSPSAPSRRATKVDLESIEVLQDAWSRQYEMVRNPPPPPLLNSPRSLRACAMAEISPQSSLQKLSLRQHLFRVLGNPHTLSSLPDSATAEYKVLLPTALRCFREAAVGLGTSQEKLAAYIAYQNQEELRVPQLTSLRELRRRLIAGDVSVEGRRRPSHRQDDGTPLHEESGGRRRTRHTPLRQPPTPRGVDEGPQRSRRASASHASGDSSGPDVWGVRAPLSPVSQALEAEATACSGQDGEEVEGDDVFAPTPSPSGKLPYKPRDVSLLNSSYFANRSIQSNVSNPSGAPLPTSTPGTPSPSRRGTASTVAPTDVHPTSQKRHRQRDRSRLPLDTSLDTTIGAEGDASAVGDTAKDSVALCSIAKQDLSVVSVNSSQLEALLSNCEPAASSHLGTGAAAAAAAHAGAAPLTAADVLAASRASAQGRSKPPHTVTLFHRLDTEANVADTAPATPAAVPVTVVHEAAAVSTPTVSIATVPSAPPSLPLTPRGRRGYTQHARSASQLVPNAVAQPAMLPAETAVVHPGTGEDEFAASLSPTDAPPSPHSNAEPTTVAPAGCDAKQLRSPPPPPPPLPPSPPPVMTREEEVEGFVYYCANPSLLITPFWADGDGPSAVTVRL</sequence>
<feature type="compositionally biased region" description="Basic and acidic residues" evidence="1">
    <location>
        <begin position="158"/>
        <end position="180"/>
    </location>
</feature>
<name>A0AAW0ESQ1_9TRYP</name>
<dbReference type="AlphaFoldDB" id="A0AAW0ESQ1"/>
<feature type="compositionally biased region" description="Pro residues" evidence="1">
    <location>
        <begin position="573"/>
        <end position="588"/>
    </location>
</feature>
<feature type="region of interest" description="Disordered" evidence="1">
    <location>
        <begin position="488"/>
        <end position="508"/>
    </location>
</feature>